<sequence>MSQIALPLGWPADPRDDGFLVTPSNARAAHGLEHWGAWPVMTALLTGPRKSGRSLLARIFAAKSGGSVVDDAERHDEAELFHAWNDAQAQRRPLVIVAEAMPPAWEVALPDLRSRLAASPHFSIEAPDDALMRGLLAHLFARRGLDARPDLIEWLATRTERSHLAILRVVDLLEQDVVERRKRLSIPLARHVLAEAGIVTGSPSVGSSD</sequence>
<evidence type="ECO:0000313" key="1">
    <source>
        <dbReference type="EMBL" id="MBB4154066.1"/>
    </source>
</evidence>
<dbReference type="Gene3D" id="1.10.8.60">
    <property type="match status" value="1"/>
</dbReference>
<dbReference type="Gene3D" id="3.40.50.300">
    <property type="entry name" value="P-loop containing nucleotide triphosphate hydrolases"/>
    <property type="match status" value="1"/>
</dbReference>
<evidence type="ECO:0008006" key="3">
    <source>
        <dbReference type="Google" id="ProtNLM"/>
    </source>
</evidence>
<protein>
    <recommendedName>
        <fullName evidence="3">Chromosomal replication initiator DnaA</fullName>
    </recommendedName>
</protein>
<proteinExistence type="predicted"/>
<organism evidence="1 2">
    <name type="scientific">Sphingomonas jinjuensis</name>
    <dbReference type="NCBI Taxonomy" id="535907"/>
    <lineage>
        <taxon>Bacteria</taxon>
        <taxon>Pseudomonadati</taxon>
        <taxon>Pseudomonadota</taxon>
        <taxon>Alphaproteobacteria</taxon>
        <taxon>Sphingomonadales</taxon>
        <taxon>Sphingomonadaceae</taxon>
        <taxon>Sphingomonas</taxon>
    </lineage>
</organism>
<dbReference type="RefSeq" id="WP_183984256.1">
    <property type="nucleotide sequence ID" value="NZ_JACIEV010000005.1"/>
</dbReference>
<dbReference type="Proteomes" id="UP000529795">
    <property type="component" value="Unassembled WGS sequence"/>
</dbReference>
<keyword evidence="2" id="KW-1185">Reference proteome</keyword>
<dbReference type="SUPFAM" id="SSF52540">
    <property type="entry name" value="P-loop containing nucleoside triphosphate hydrolases"/>
    <property type="match status" value="1"/>
</dbReference>
<evidence type="ECO:0000313" key="2">
    <source>
        <dbReference type="Proteomes" id="UP000529795"/>
    </source>
</evidence>
<reference evidence="1 2" key="1">
    <citation type="submission" date="2020-08" db="EMBL/GenBank/DDBJ databases">
        <title>Genomic Encyclopedia of Type Strains, Phase IV (KMG-IV): sequencing the most valuable type-strain genomes for metagenomic binning, comparative biology and taxonomic classification.</title>
        <authorList>
            <person name="Goeker M."/>
        </authorList>
    </citation>
    <scope>NUCLEOTIDE SEQUENCE [LARGE SCALE GENOMIC DNA]</scope>
    <source>
        <strain evidence="1 2">YC6723</strain>
    </source>
</reference>
<gene>
    <name evidence="1" type="ORF">GGQ80_001976</name>
</gene>
<name>A0A840FCU1_9SPHN</name>
<dbReference type="InterPro" id="IPR027417">
    <property type="entry name" value="P-loop_NTPase"/>
</dbReference>
<dbReference type="EMBL" id="JACIEV010000005">
    <property type="protein sequence ID" value="MBB4154066.1"/>
    <property type="molecule type" value="Genomic_DNA"/>
</dbReference>
<dbReference type="AlphaFoldDB" id="A0A840FCU1"/>
<accession>A0A840FCU1</accession>
<comment type="caution">
    <text evidence="1">The sequence shown here is derived from an EMBL/GenBank/DDBJ whole genome shotgun (WGS) entry which is preliminary data.</text>
</comment>